<evidence type="ECO:0000259" key="4">
    <source>
        <dbReference type="Pfam" id="PF12624"/>
    </source>
</evidence>
<evidence type="ECO:0000256" key="1">
    <source>
        <dbReference type="ARBA" id="ARBA00022448"/>
    </source>
</evidence>
<keyword evidence="6" id="KW-1185">Reference proteome</keyword>
<dbReference type="GO" id="GO:1901642">
    <property type="term" value="P:nucleoside transmembrane transport"/>
    <property type="evidence" value="ECO:0000318"/>
    <property type="project" value="GO_Central"/>
</dbReference>
<sequence length="470" mass="51453">MFEQLVVSVLNSVLGRYIRDLDSSNLELAVLQGQAVLRDLELRDDALDGFDLPVQVTHGFVGEISLTIPWTNLYSSPCDICIEDVYLIASPVKEQPYDAEKARASELAVQRKRLRQIEESLAKKATESTDGIAHAENGDSFVEKLMAQVIKNLKVSVKNIHMRYEDQVTSCESPFAVGFTLQNLSAETTDDNWKTSVVAAAAKTVFKVTSCESPFAVGFTLQNLSAETTDDNWKTSVVAAAAKTVFKLVSLDNLAVYWNPDQHAYDLYGNHWNWKGKMEDGISTKAKQPKDYEYILQPLSAECHVIMDQTSKVEMDVPKSLAVGFEDSSYIVVDVALSLFCSQRDLSITDLDPSTIYPKILSVENENIFDFEIRSEIISTYALCGFANLGFIGVQLGGLGPMAPHRVTDMSKIAIRALFAGTIACFMTACVAGVLYDESLYEGAVAIGTLAPNVTATIASNLTTIAPTTA</sequence>
<keyword evidence="2" id="KW-0472">Membrane</keyword>
<evidence type="ECO:0000259" key="3">
    <source>
        <dbReference type="Pfam" id="PF07662"/>
    </source>
</evidence>
<dbReference type="Pfam" id="PF07662">
    <property type="entry name" value="Nucleos_tra2_C"/>
    <property type="match status" value="1"/>
</dbReference>
<dbReference type="GO" id="GO:0005415">
    <property type="term" value="F:nucleoside:sodium symporter activity"/>
    <property type="evidence" value="ECO:0000318"/>
    <property type="project" value="GO_Central"/>
</dbReference>
<dbReference type="HOGENOM" id="CLU_581801_0_0_1"/>
<dbReference type="eggNOG" id="KOG1809">
    <property type="taxonomic scope" value="Eukaryota"/>
</dbReference>
<keyword evidence="2" id="KW-0812">Transmembrane</keyword>
<dbReference type="InterPro" id="IPR011657">
    <property type="entry name" value="CNT_C_dom"/>
</dbReference>
<dbReference type="EMBL" id="DS469862">
    <property type="protein sequence ID" value="EDO31906.1"/>
    <property type="molecule type" value="Genomic_DNA"/>
</dbReference>
<dbReference type="PhylomeDB" id="A7SWL4"/>
<accession>A7SWL4</accession>
<dbReference type="GO" id="GO:0005886">
    <property type="term" value="C:plasma membrane"/>
    <property type="evidence" value="ECO:0000318"/>
    <property type="project" value="GO_Central"/>
</dbReference>
<keyword evidence="2" id="KW-1133">Transmembrane helix</keyword>
<feature type="transmembrane region" description="Helical" evidence="2">
    <location>
        <begin position="378"/>
        <end position="401"/>
    </location>
</feature>
<evidence type="ECO:0000313" key="6">
    <source>
        <dbReference type="Proteomes" id="UP000001593"/>
    </source>
</evidence>
<name>A7SWL4_NEMVE</name>
<dbReference type="InterPro" id="IPR008276">
    <property type="entry name" value="C_nuclsd_transpt"/>
</dbReference>
<evidence type="ECO:0000256" key="2">
    <source>
        <dbReference type="SAM" id="Phobius"/>
    </source>
</evidence>
<organism evidence="5 6">
    <name type="scientific">Nematostella vectensis</name>
    <name type="common">Starlet sea anemone</name>
    <dbReference type="NCBI Taxonomy" id="45351"/>
    <lineage>
        <taxon>Eukaryota</taxon>
        <taxon>Metazoa</taxon>
        <taxon>Cnidaria</taxon>
        <taxon>Anthozoa</taxon>
        <taxon>Hexacorallia</taxon>
        <taxon>Actiniaria</taxon>
        <taxon>Edwardsiidae</taxon>
        <taxon>Nematostella</taxon>
    </lineage>
</organism>
<dbReference type="PANTHER" id="PTHR10590:SF4">
    <property type="entry name" value="SOLUTE CARRIER FAMILY 28 MEMBER 3"/>
    <property type="match status" value="1"/>
</dbReference>
<dbReference type="eggNOG" id="KOG3747">
    <property type="taxonomic scope" value="Eukaryota"/>
</dbReference>
<dbReference type="AlphaFoldDB" id="A7SWL4"/>
<feature type="transmembrane region" description="Helical" evidence="2">
    <location>
        <begin position="413"/>
        <end position="436"/>
    </location>
</feature>
<feature type="domain" description="Chorein N-terminal" evidence="4">
    <location>
        <begin position="1"/>
        <end position="208"/>
    </location>
</feature>
<dbReference type="STRING" id="45351.A7SWL4"/>
<dbReference type="InParanoid" id="A7SWL4"/>
<proteinExistence type="predicted"/>
<dbReference type="Pfam" id="PF12624">
    <property type="entry name" value="VPS13_N"/>
    <property type="match status" value="1"/>
</dbReference>
<feature type="domain" description="Concentrative nucleoside transporter C-terminal" evidence="3">
    <location>
        <begin position="371"/>
        <end position="433"/>
    </location>
</feature>
<reference evidence="5 6" key="1">
    <citation type="journal article" date="2007" name="Science">
        <title>Sea anemone genome reveals ancestral eumetazoan gene repertoire and genomic organization.</title>
        <authorList>
            <person name="Putnam N.H."/>
            <person name="Srivastava M."/>
            <person name="Hellsten U."/>
            <person name="Dirks B."/>
            <person name="Chapman J."/>
            <person name="Salamov A."/>
            <person name="Terry A."/>
            <person name="Shapiro H."/>
            <person name="Lindquist E."/>
            <person name="Kapitonov V.V."/>
            <person name="Jurka J."/>
            <person name="Genikhovich G."/>
            <person name="Grigoriev I.V."/>
            <person name="Lucas S.M."/>
            <person name="Steele R.E."/>
            <person name="Finnerty J.R."/>
            <person name="Technau U."/>
            <person name="Martindale M.Q."/>
            <person name="Rokhsar D.S."/>
        </authorList>
    </citation>
    <scope>NUCLEOTIDE SEQUENCE [LARGE SCALE GENOMIC DNA]</scope>
    <source>
        <strain evidence="6">CH2 X CH6</strain>
    </source>
</reference>
<keyword evidence="1" id="KW-0813">Transport</keyword>
<protein>
    <submittedName>
        <fullName evidence="5">Uncharacterized protein</fullName>
    </submittedName>
</protein>
<dbReference type="Proteomes" id="UP000001593">
    <property type="component" value="Unassembled WGS sequence"/>
</dbReference>
<gene>
    <name evidence="5" type="ORF">NEMVEDRAFT_v1g247828</name>
</gene>
<dbReference type="InterPro" id="IPR026854">
    <property type="entry name" value="VPS13_N"/>
</dbReference>
<dbReference type="PANTHER" id="PTHR10590">
    <property type="entry name" value="SODIUM/NUCLEOSIDE COTRANSPORTER"/>
    <property type="match status" value="1"/>
</dbReference>
<evidence type="ECO:0000313" key="5">
    <source>
        <dbReference type="EMBL" id="EDO31906.1"/>
    </source>
</evidence>